<proteinExistence type="predicted"/>
<reference evidence="1 2" key="1">
    <citation type="journal article" date="2014" name="Genome Biol. Evol.">
        <title>The genome of the myxosporean Thelohanellus kitauei shows adaptations to nutrient acquisition within its fish host.</title>
        <authorList>
            <person name="Yang Y."/>
            <person name="Xiong J."/>
            <person name="Zhou Z."/>
            <person name="Huo F."/>
            <person name="Miao W."/>
            <person name="Ran C."/>
            <person name="Liu Y."/>
            <person name="Zhang J."/>
            <person name="Feng J."/>
            <person name="Wang M."/>
            <person name="Wang M."/>
            <person name="Wang L."/>
            <person name="Yao B."/>
        </authorList>
    </citation>
    <scope>NUCLEOTIDE SEQUENCE [LARGE SCALE GENOMIC DNA]</scope>
    <source>
        <strain evidence="1">Wuqing</strain>
    </source>
</reference>
<dbReference type="AlphaFoldDB" id="A0A0C2J0G8"/>
<organism evidence="1 2">
    <name type="scientific">Thelohanellus kitauei</name>
    <name type="common">Myxosporean</name>
    <dbReference type="NCBI Taxonomy" id="669202"/>
    <lineage>
        <taxon>Eukaryota</taxon>
        <taxon>Metazoa</taxon>
        <taxon>Cnidaria</taxon>
        <taxon>Myxozoa</taxon>
        <taxon>Myxosporea</taxon>
        <taxon>Bivalvulida</taxon>
        <taxon>Platysporina</taxon>
        <taxon>Myxobolidae</taxon>
        <taxon>Thelohanellus</taxon>
    </lineage>
</organism>
<dbReference type="EMBL" id="JWZT01001807">
    <property type="protein sequence ID" value="KII71299.1"/>
    <property type="molecule type" value="Genomic_DNA"/>
</dbReference>
<comment type="caution">
    <text evidence="1">The sequence shown here is derived from an EMBL/GenBank/DDBJ whole genome shotgun (WGS) entry which is preliminary data.</text>
</comment>
<evidence type="ECO:0000313" key="1">
    <source>
        <dbReference type="EMBL" id="KII71299.1"/>
    </source>
</evidence>
<evidence type="ECO:0000313" key="2">
    <source>
        <dbReference type="Proteomes" id="UP000031668"/>
    </source>
</evidence>
<keyword evidence="2" id="KW-1185">Reference proteome</keyword>
<accession>A0A0C2J0G8</accession>
<protein>
    <submittedName>
        <fullName evidence="1">Uncharacterized protein</fullName>
    </submittedName>
</protein>
<name>A0A0C2J0G8_THEKT</name>
<sequence>MKVKGYDSTNPDMDTFMKDNLLNSLGFQHFQLIRQQANNDLEQLTFKDICKIMSARDKKCRNPFVERRAFYGYILKHNEDVCSFEARLRNQLFIANTVIV</sequence>
<gene>
    <name evidence="1" type="ORF">RF11_05721</name>
</gene>
<dbReference type="Proteomes" id="UP000031668">
    <property type="component" value="Unassembled WGS sequence"/>
</dbReference>